<accession>A0A3G2E4D9</accession>
<sequence length="288" mass="32362">MRDLNYQLKQLCHRNRDGSFATQADRERLLNLCANDLAERGFQHMSVDSLKPKHVAALLDKWKQDGISTGTIKNRMSALRWWAEKIGKENIIARTNGEYGIAERVLVTNVSKAKVLDADTLARVSDPYTRISLQLQAAFGLRREESIKIKPGWADGGNILRLKDSWTKGGKYREVPITTMQQRTVLDAAKALAGKGSLIPAQLRYRDQLNRFRAQCDKAGIHGVHGLRHEYAQRRYAELTGRASPVSGGAISRQLDALQKLEDNAARLKISMEMGHGREQVTSIYLGR</sequence>
<name>A0A3G2E4D9_9BURK</name>
<dbReference type="InterPro" id="IPR011010">
    <property type="entry name" value="DNA_brk_join_enz"/>
</dbReference>
<proteinExistence type="predicted"/>
<organism evidence="4 5">
    <name type="scientific">Janthinobacterium agaricidamnosum</name>
    <dbReference type="NCBI Taxonomy" id="55508"/>
    <lineage>
        <taxon>Bacteria</taxon>
        <taxon>Pseudomonadati</taxon>
        <taxon>Pseudomonadota</taxon>
        <taxon>Betaproteobacteria</taxon>
        <taxon>Burkholderiales</taxon>
        <taxon>Oxalobacteraceae</taxon>
        <taxon>Janthinobacterium</taxon>
    </lineage>
</organism>
<dbReference type="GO" id="GO:0006310">
    <property type="term" value="P:DNA recombination"/>
    <property type="evidence" value="ECO:0007669"/>
    <property type="project" value="UniProtKB-KW"/>
</dbReference>
<evidence type="ECO:0000313" key="4">
    <source>
        <dbReference type="EMBL" id="AYM74991.1"/>
    </source>
</evidence>
<dbReference type="GO" id="GO:0015074">
    <property type="term" value="P:DNA integration"/>
    <property type="evidence" value="ECO:0007669"/>
    <property type="project" value="InterPro"/>
</dbReference>
<dbReference type="InterPro" id="IPR024457">
    <property type="entry name" value="Putative_integrase_N"/>
</dbReference>
<evidence type="ECO:0000313" key="5">
    <source>
        <dbReference type="Proteomes" id="UP000279594"/>
    </source>
</evidence>
<evidence type="ECO:0000256" key="1">
    <source>
        <dbReference type="ARBA" id="ARBA00023172"/>
    </source>
</evidence>
<dbReference type="EMBL" id="CP033019">
    <property type="protein sequence ID" value="AYM74991.1"/>
    <property type="molecule type" value="Genomic_DNA"/>
</dbReference>
<keyword evidence="1" id="KW-0233">DNA recombination</keyword>
<gene>
    <name evidence="4" type="ORF">D9M09_03660</name>
</gene>
<dbReference type="Pfam" id="PF12835">
    <property type="entry name" value="Integrase_1"/>
    <property type="match status" value="1"/>
</dbReference>
<dbReference type="SUPFAM" id="SSF56349">
    <property type="entry name" value="DNA breaking-rejoining enzymes"/>
    <property type="match status" value="1"/>
</dbReference>
<dbReference type="GO" id="GO:0003677">
    <property type="term" value="F:DNA binding"/>
    <property type="evidence" value="ECO:0007669"/>
    <property type="project" value="InterPro"/>
</dbReference>
<dbReference type="InterPro" id="IPR013762">
    <property type="entry name" value="Integrase-like_cat_sf"/>
</dbReference>
<evidence type="ECO:0000259" key="2">
    <source>
        <dbReference type="Pfam" id="PF12834"/>
    </source>
</evidence>
<keyword evidence="5" id="KW-1185">Reference proteome</keyword>
<protein>
    <submittedName>
        <fullName evidence="4">Integrase</fullName>
    </submittedName>
</protein>
<feature type="domain" description="Integrase catalytic" evidence="3">
    <location>
        <begin position="107"/>
        <end position="233"/>
    </location>
</feature>
<dbReference type="Proteomes" id="UP000279594">
    <property type="component" value="Chromosome"/>
</dbReference>
<dbReference type="AlphaFoldDB" id="A0A3G2E4D9"/>
<feature type="domain" description="Putative integrase N-terminal" evidence="2">
    <location>
        <begin position="1"/>
        <end position="91"/>
    </location>
</feature>
<dbReference type="Gene3D" id="1.10.443.10">
    <property type="entry name" value="Intergrase catalytic core"/>
    <property type="match status" value="1"/>
</dbReference>
<dbReference type="RefSeq" id="WP_121668595.1">
    <property type="nucleotide sequence ID" value="NZ_CP033019.1"/>
</dbReference>
<reference evidence="4 5" key="1">
    <citation type="submission" date="2018-10" db="EMBL/GenBank/DDBJ databases">
        <title>Effects of UV and annual dynamics of microbial communities in freshwater RAS systems.</title>
        <authorList>
            <person name="Bekkelund A.K."/>
            <person name="Hansen B.R."/>
            <person name="Stokken H."/>
            <person name="Eriksen B.F."/>
            <person name="Kashulin N.A."/>
        </authorList>
    </citation>
    <scope>NUCLEOTIDE SEQUENCE [LARGE SCALE GENOMIC DNA]</scope>
    <source>
        <strain evidence="4 5">BHSEK</strain>
    </source>
</reference>
<evidence type="ECO:0000259" key="3">
    <source>
        <dbReference type="Pfam" id="PF12835"/>
    </source>
</evidence>
<dbReference type="InterPro" id="IPR024456">
    <property type="entry name" value="Integrase_catalytic_putative"/>
</dbReference>
<dbReference type="Pfam" id="PF12834">
    <property type="entry name" value="Phage_int_SAM_2"/>
    <property type="match status" value="1"/>
</dbReference>